<evidence type="ECO:0000256" key="2">
    <source>
        <dbReference type="ARBA" id="ARBA00022747"/>
    </source>
</evidence>
<gene>
    <name evidence="6" type="ORF">SAMN02745154_00516</name>
</gene>
<accession>A0A1T4LQC6</accession>
<feature type="domain" description="Type I restriction modification DNA specificity" evidence="5">
    <location>
        <begin position="13"/>
        <end position="173"/>
    </location>
</feature>
<dbReference type="EMBL" id="FUXF01000018">
    <property type="protein sequence ID" value="SJZ56895.1"/>
    <property type="molecule type" value="Genomic_DNA"/>
</dbReference>
<keyword evidence="7" id="KW-1185">Reference proteome</keyword>
<reference evidence="7" key="1">
    <citation type="submission" date="2017-02" db="EMBL/GenBank/DDBJ databases">
        <authorList>
            <person name="Varghese N."/>
            <person name="Submissions S."/>
        </authorList>
    </citation>
    <scope>NUCLEOTIDE SEQUENCE [LARGE SCALE GENOMIC DNA]</scope>
    <source>
        <strain evidence="7">ATCC 27862</strain>
    </source>
</reference>
<evidence type="ECO:0000256" key="3">
    <source>
        <dbReference type="ARBA" id="ARBA00023125"/>
    </source>
</evidence>
<evidence type="ECO:0000313" key="7">
    <source>
        <dbReference type="Proteomes" id="UP000190389"/>
    </source>
</evidence>
<comment type="subunit">
    <text evidence="4">The methyltransferase is composed of M and S polypeptides.</text>
</comment>
<dbReference type="Proteomes" id="UP000190389">
    <property type="component" value="Unassembled WGS sequence"/>
</dbReference>
<dbReference type="AlphaFoldDB" id="A0A1T4LQC6"/>
<dbReference type="InterPro" id="IPR044946">
    <property type="entry name" value="Restrct_endonuc_typeI_TRD_sf"/>
</dbReference>
<dbReference type="GO" id="GO:0003677">
    <property type="term" value="F:DNA binding"/>
    <property type="evidence" value="ECO:0007669"/>
    <property type="project" value="UniProtKB-KW"/>
</dbReference>
<dbReference type="Pfam" id="PF01420">
    <property type="entry name" value="Methylase_S"/>
    <property type="match status" value="1"/>
</dbReference>
<evidence type="ECO:0000259" key="5">
    <source>
        <dbReference type="Pfam" id="PF01420"/>
    </source>
</evidence>
<dbReference type="InterPro" id="IPR051212">
    <property type="entry name" value="Type-I_RE_S_subunit"/>
</dbReference>
<dbReference type="SUPFAM" id="SSF116734">
    <property type="entry name" value="DNA methylase specificity domain"/>
    <property type="match status" value="1"/>
</dbReference>
<dbReference type="GO" id="GO:0009307">
    <property type="term" value="P:DNA restriction-modification system"/>
    <property type="evidence" value="ECO:0007669"/>
    <property type="project" value="UniProtKB-KW"/>
</dbReference>
<keyword evidence="2" id="KW-0680">Restriction system</keyword>
<comment type="similarity">
    <text evidence="1">Belongs to the type-I restriction system S methylase family.</text>
</comment>
<dbReference type="STRING" id="171291.SAMN02745154_00516"/>
<feature type="non-terminal residue" evidence="6">
    <location>
        <position position="173"/>
    </location>
</feature>
<organism evidence="6 7">
    <name type="scientific">Mycoplasmopsis verecunda</name>
    <dbReference type="NCBI Taxonomy" id="171291"/>
    <lineage>
        <taxon>Bacteria</taxon>
        <taxon>Bacillati</taxon>
        <taxon>Mycoplasmatota</taxon>
        <taxon>Mycoplasmoidales</taxon>
        <taxon>Metamycoplasmataceae</taxon>
        <taxon>Mycoplasmopsis</taxon>
    </lineage>
</organism>
<evidence type="ECO:0000256" key="1">
    <source>
        <dbReference type="ARBA" id="ARBA00010923"/>
    </source>
</evidence>
<dbReference type="Gene3D" id="3.90.220.20">
    <property type="entry name" value="DNA methylase specificity domains"/>
    <property type="match status" value="1"/>
</dbReference>
<dbReference type="InterPro" id="IPR000055">
    <property type="entry name" value="Restrct_endonuc_typeI_TRD"/>
</dbReference>
<name>A0A1T4LQC6_9BACT</name>
<protein>
    <submittedName>
        <fullName evidence="6">Type I restriction enzyme, S subunit</fullName>
    </submittedName>
</protein>
<evidence type="ECO:0000313" key="6">
    <source>
        <dbReference type="EMBL" id="SJZ56895.1"/>
    </source>
</evidence>
<keyword evidence="3" id="KW-0238">DNA-binding</keyword>
<dbReference type="PANTHER" id="PTHR43140:SF1">
    <property type="entry name" value="TYPE I RESTRICTION ENZYME ECOKI SPECIFICITY SUBUNIT"/>
    <property type="match status" value="1"/>
</dbReference>
<dbReference type="PANTHER" id="PTHR43140">
    <property type="entry name" value="TYPE-1 RESTRICTION ENZYME ECOKI SPECIFICITY PROTEIN"/>
    <property type="match status" value="1"/>
</dbReference>
<proteinExistence type="inferred from homology"/>
<sequence length="173" mass="20611">MSKLERLIKKICPDGVEYVKLDNLLDYEQPTKYIIHNLKKNLLSKGKTPVIIAGKTFIVGYTNETNDIYRASLSPIILFEDFMCNFQWVDFDFKLKSSTQKMLTVKNENKCNLKYVYYYMNIMNYQPKSHQRHWISKYSQLKIPLPPLEIQNEIVRILDTFTELEKELEKELE</sequence>
<evidence type="ECO:0000256" key="4">
    <source>
        <dbReference type="ARBA" id="ARBA00038652"/>
    </source>
</evidence>
<dbReference type="RefSeq" id="WP_187468984.1">
    <property type="nucleotide sequence ID" value="NZ_FUXF01000018.1"/>
</dbReference>